<comment type="similarity">
    <text evidence="2 8">Belongs to the 4-toluene sulfonate uptake permease (TSUP) (TC 2.A.102) family.</text>
</comment>
<keyword evidence="4 8" id="KW-1003">Cell membrane</keyword>
<keyword evidence="6 8" id="KW-1133">Transmembrane helix</keyword>
<evidence type="ECO:0000256" key="4">
    <source>
        <dbReference type="ARBA" id="ARBA00022475"/>
    </source>
</evidence>
<protein>
    <recommendedName>
        <fullName evidence="8">Probable membrane transporter protein</fullName>
    </recommendedName>
</protein>
<evidence type="ECO:0000256" key="1">
    <source>
        <dbReference type="ARBA" id="ARBA00004651"/>
    </source>
</evidence>
<comment type="caution">
    <text evidence="9">The sequence shown here is derived from an EMBL/GenBank/DDBJ whole genome shotgun (WGS) entry which is preliminary data.</text>
</comment>
<feature type="transmembrane region" description="Helical" evidence="8">
    <location>
        <begin position="111"/>
        <end position="128"/>
    </location>
</feature>
<feature type="transmembrane region" description="Helical" evidence="8">
    <location>
        <begin position="189"/>
        <end position="207"/>
    </location>
</feature>
<keyword evidence="10" id="KW-1185">Reference proteome</keyword>
<dbReference type="Proteomes" id="UP000549617">
    <property type="component" value="Unassembled WGS sequence"/>
</dbReference>
<reference evidence="9 10" key="1">
    <citation type="submission" date="2020-08" db="EMBL/GenBank/DDBJ databases">
        <title>Genomic Encyclopedia of Type Strains, Phase IV (KMG-IV): sequencing the most valuable type-strain genomes for metagenomic binning, comparative biology and taxonomic classification.</title>
        <authorList>
            <person name="Goeker M."/>
        </authorList>
    </citation>
    <scope>NUCLEOTIDE SEQUENCE [LARGE SCALE GENOMIC DNA]</scope>
    <source>
        <strain evidence="9 10">DSM 25079</strain>
    </source>
</reference>
<evidence type="ECO:0000256" key="6">
    <source>
        <dbReference type="ARBA" id="ARBA00022989"/>
    </source>
</evidence>
<evidence type="ECO:0000256" key="7">
    <source>
        <dbReference type="ARBA" id="ARBA00023136"/>
    </source>
</evidence>
<evidence type="ECO:0000313" key="9">
    <source>
        <dbReference type="EMBL" id="MBB5684134.1"/>
    </source>
</evidence>
<feature type="transmembrane region" description="Helical" evidence="8">
    <location>
        <begin position="238"/>
        <end position="260"/>
    </location>
</feature>
<accession>A0A7W9AEF1</accession>
<dbReference type="PANTHER" id="PTHR30269">
    <property type="entry name" value="TRANSMEMBRANE PROTEIN YFCA"/>
    <property type="match status" value="1"/>
</dbReference>
<proteinExistence type="inferred from homology"/>
<gene>
    <name evidence="9" type="ORF">FHS49_000125</name>
</gene>
<organism evidence="9 10">
    <name type="scientific">Sphingobium boeckii</name>
    <dbReference type="NCBI Taxonomy" id="1082345"/>
    <lineage>
        <taxon>Bacteria</taxon>
        <taxon>Pseudomonadati</taxon>
        <taxon>Pseudomonadota</taxon>
        <taxon>Alphaproteobacteria</taxon>
        <taxon>Sphingomonadales</taxon>
        <taxon>Sphingomonadaceae</taxon>
        <taxon>Sphingobium</taxon>
    </lineage>
</organism>
<dbReference type="GO" id="GO:0005886">
    <property type="term" value="C:plasma membrane"/>
    <property type="evidence" value="ECO:0007669"/>
    <property type="project" value="UniProtKB-SubCell"/>
</dbReference>
<feature type="transmembrane region" description="Helical" evidence="8">
    <location>
        <begin position="213"/>
        <end position="231"/>
    </location>
</feature>
<dbReference type="InterPro" id="IPR002781">
    <property type="entry name" value="TM_pro_TauE-like"/>
</dbReference>
<dbReference type="RefSeq" id="WP_184014390.1">
    <property type="nucleotide sequence ID" value="NZ_JACIJC010000001.1"/>
</dbReference>
<sequence length="261" mass="26825">MAVTGDGRRVYDISFLPLAAGAGLLGGAMNALAGGGTFATMPALIVLGLPSPIANATSNVALQPGAIASAWTYRDGLAPLGGLSLRALTIITFIGGLGGSLLLVATPVRTFDVIVPWLLLMATLVLAFGKHASNALHSRVAIGRRTLIVVQFLLGIYGGYFGGGVGLMMTAAWGLLAGHAPHHLAAPRTLMLAMANAAAATIFVSSAMVVWQFAVPMMLGGIVGGILGARLGRILPPYIIRIVTLLVTAGMTVVFFIRAYH</sequence>
<dbReference type="EMBL" id="JACIJC010000001">
    <property type="protein sequence ID" value="MBB5684134.1"/>
    <property type="molecule type" value="Genomic_DNA"/>
</dbReference>
<keyword evidence="5 8" id="KW-0812">Transmembrane</keyword>
<comment type="subcellular location">
    <subcellularLocation>
        <location evidence="1 8">Cell membrane</location>
        <topology evidence="1 8">Multi-pass membrane protein</topology>
    </subcellularLocation>
</comment>
<dbReference type="InterPro" id="IPR052017">
    <property type="entry name" value="TSUP"/>
</dbReference>
<evidence type="ECO:0000256" key="8">
    <source>
        <dbReference type="RuleBase" id="RU363041"/>
    </source>
</evidence>
<keyword evidence="3" id="KW-0813">Transport</keyword>
<evidence type="ECO:0000313" key="10">
    <source>
        <dbReference type="Proteomes" id="UP000549617"/>
    </source>
</evidence>
<evidence type="ECO:0000256" key="5">
    <source>
        <dbReference type="ARBA" id="ARBA00022692"/>
    </source>
</evidence>
<dbReference type="Pfam" id="PF01925">
    <property type="entry name" value="TauE"/>
    <property type="match status" value="1"/>
</dbReference>
<feature type="transmembrane region" description="Helical" evidence="8">
    <location>
        <begin position="12"/>
        <end position="33"/>
    </location>
</feature>
<evidence type="ECO:0000256" key="2">
    <source>
        <dbReference type="ARBA" id="ARBA00009142"/>
    </source>
</evidence>
<feature type="transmembrane region" description="Helical" evidence="8">
    <location>
        <begin position="83"/>
        <end position="104"/>
    </location>
</feature>
<name>A0A7W9AEF1_9SPHN</name>
<evidence type="ECO:0000256" key="3">
    <source>
        <dbReference type="ARBA" id="ARBA00022448"/>
    </source>
</evidence>
<dbReference type="AlphaFoldDB" id="A0A7W9AEF1"/>
<dbReference type="PANTHER" id="PTHR30269:SF0">
    <property type="entry name" value="MEMBRANE TRANSPORTER PROTEIN YFCA-RELATED"/>
    <property type="match status" value="1"/>
</dbReference>
<feature type="transmembrane region" description="Helical" evidence="8">
    <location>
        <begin position="148"/>
        <end position="177"/>
    </location>
</feature>
<keyword evidence="7 8" id="KW-0472">Membrane</keyword>